<protein>
    <recommendedName>
        <fullName evidence="3">Type III secretion protein HrpB4</fullName>
    </recommendedName>
</protein>
<organism evidence="1 2">
    <name type="scientific">Uliginosibacterium paludis</name>
    <dbReference type="NCBI Taxonomy" id="1615952"/>
    <lineage>
        <taxon>Bacteria</taxon>
        <taxon>Pseudomonadati</taxon>
        <taxon>Pseudomonadota</taxon>
        <taxon>Betaproteobacteria</taxon>
        <taxon>Rhodocyclales</taxon>
        <taxon>Zoogloeaceae</taxon>
        <taxon>Uliginosibacterium</taxon>
    </lineage>
</organism>
<reference evidence="1 2" key="1">
    <citation type="submission" date="2024-07" db="EMBL/GenBank/DDBJ databases">
        <title>Uliginosibacterium paludis KCTC:42655.</title>
        <authorList>
            <person name="Kim M.K."/>
        </authorList>
    </citation>
    <scope>NUCLEOTIDE SEQUENCE [LARGE SCALE GENOMIC DNA]</scope>
    <source>
        <strain evidence="1 2">KCTC 42655</strain>
    </source>
</reference>
<dbReference type="Proteomes" id="UP001548590">
    <property type="component" value="Unassembled WGS sequence"/>
</dbReference>
<dbReference type="EMBL" id="JBEWLZ010000002">
    <property type="protein sequence ID" value="MET1488927.1"/>
    <property type="molecule type" value="Genomic_DNA"/>
</dbReference>
<keyword evidence="2" id="KW-1185">Reference proteome</keyword>
<sequence length="188" mass="20763">MSHWQILGRCIASPPPTDWRERLLARLRSRPRRLGSWCELGLFGALECLADAGEDSLPDHARLSVATRYGPDQALLGALRSAAEDGLPMPMAFLQSQPGQLIAHFSAATGWLGDGRMLACRQPIDALRLSCGAAEASELLLGWLDEREAAACSIWLRLRRLPSSLLDTPPLPESVEDFVNPDFRFFRV</sequence>
<gene>
    <name evidence="1" type="ORF">ABVT11_03750</name>
</gene>
<evidence type="ECO:0000313" key="2">
    <source>
        <dbReference type="Proteomes" id="UP001548590"/>
    </source>
</evidence>
<proteinExistence type="predicted"/>
<evidence type="ECO:0000313" key="1">
    <source>
        <dbReference type="EMBL" id="MET1488927.1"/>
    </source>
</evidence>
<comment type="caution">
    <text evidence="1">The sequence shown here is derived from an EMBL/GenBank/DDBJ whole genome shotgun (WGS) entry which is preliminary data.</text>
</comment>
<name>A0ABV2CN47_9RHOO</name>
<evidence type="ECO:0008006" key="3">
    <source>
        <dbReference type="Google" id="ProtNLM"/>
    </source>
</evidence>
<accession>A0ABV2CN47</accession>
<dbReference type="RefSeq" id="WP_345923952.1">
    <property type="nucleotide sequence ID" value="NZ_JBDIVF010000001.1"/>
</dbReference>